<dbReference type="PANTHER" id="PTHR47481:SF30">
    <property type="entry name" value="CCHC-TYPE DOMAIN-CONTAINING PROTEIN"/>
    <property type="match status" value="1"/>
</dbReference>
<dbReference type="AlphaFoldDB" id="A0A8T3A2V3"/>
<protein>
    <recommendedName>
        <fullName evidence="4">Retrovirus-related Pol polyprotein from transposon TNT 1-94</fullName>
    </recommendedName>
</protein>
<evidence type="ECO:0000313" key="2">
    <source>
        <dbReference type="EMBL" id="KAI0488419.1"/>
    </source>
</evidence>
<dbReference type="PANTHER" id="PTHR47481">
    <property type="match status" value="1"/>
</dbReference>
<evidence type="ECO:0000313" key="3">
    <source>
        <dbReference type="Proteomes" id="UP000829196"/>
    </source>
</evidence>
<dbReference type="Pfam" id="PF14223">
    <property type="entry name" value="Retrotran_gag_2"/>
    <property type="match status" value="1"/>
</dbReference>
<sequence>MGDQNSSTAAQSGSSLPATIPTSGTGDLCIPDSLKFLIMNLKLIIANQLTSDNYPIRRLQIFQLLSANGFEGHLTGSSLKPSANNSSSEFWQWNPIDQNLISTLLSTISPSILLYILTLTSAKDIWSTLELCLQPTNRSRVIQLKNELYHIQMRDLTMMQYLAKIKALVDNIAAAGSLLDPEELILHILNGLPPSYNSFKTSIRTSQLPISLDVMYSLLCSKEIHIHSDIQCDTTQTADATAFYTNRVNSPRGRTGYRGGRGRGAPFKPNSSPSRNGYLESNKPVCQICNKTGHNASV</sequence>
<keyword evidence="3" id="KW-1185">Reference proteome</keyword>
<name>A0A8T3A2V3_DENNO</name>
<dbReference type="EMBL" id="JAGYWB010000019">
    <property type="protein sequence ID" value="KAI0488419.1"/>
    <property type="molecule type" value="Genomic_DNA"/>
</dbReference>
<evidence type="ECO:0000256" key="1">
    <source>
        <dbReference type="SAM" id="MobiDB-lite"/>
    </source>
</evidence>
<gene>
    <name evidence="2" type="ORF">KFK09_028250</name>
</gene>
<dbReference type="OrthoDB" id="983538at2759"/>
<accession>A0A8T3A2V3</accession>
<reference evidence="2" key="1">
    <citation type="journal article" date="2022" name="Front. Genet.">
        <title>Chromosome-Scale Assembly of the Dendrobium nobile Genome Provides Insights Into the Molecular Mechanism of the Biosynthesis of the Medicinal Active Ingredient of Dendrobium.</title>
        <authorList>
            <person name="Xu Q."/>
            <person name="Niu S.-C."/>
            <person name="Li K.-L."/>
            <person name="Zheng P.-J."/>
            <person name="Zhang X.-J."/>
            <person name="Jia Y."/>
            <person name="Liu Y."/>
            <person name="Niu Y.-X."/>
            <person name="Yu L.-H."/>
            <person name="Chen D.-F."/>
            <person name="Zhang G.-Q."/>
        </authorList>
    </citation>
    <scope>NUCLEOTIDE SEQUENCE</scope>
    <source>
        <tissue evidence="2">Leaf</tissue>
    </source>
</reference>
<organism evidence="2 3">
    <name type="scientific">Dendrobium nobile</name>
    <name type="common">Orchid</name>
    <dbReference type="NCBI Taxonomy" id="94219"/>
    <lineage>
        <taxon>Eukaryota</taxon>
        <taxon>Viridiplantae</taxon>
        <taxon>Streptophyta</taxon>
        <taxon>Embryophyta</taxon>
        <taxon>Tracheophyta</taxon>
        <taxon>Spermatophyta</taxon>
        <taxon>Magnoliopsida</taxon>
        <taxon>Liliopsida</taxon>
        <taxon>Asparagales</taxon>
        <taxon>Orchidaceae</taxon>
        <taxon>Epidendroideae</taxon>
        <taxon>Malaxideae</taxon>
        <taxon>Dendrobiinae</taxon>
        <taxon>Dendrobium</taxon>
    </lineage>
</organism>
<comment type="caution">
    <text evidence="2">The sequence shown here is derived from an EMBL/GenBank/DDBJ whole genome shotgun (WGS) entry which is preliminary data.</text>
</comment>
<dbReference type="Proteomes" id="UP000829196">
    <property type="component" value="Unassembled WGS sequence"/>
</dbReference>
<evidence type="ECO:0008006" key="4">
    <source>
        <dbReference type="Google" id="ProtNLM"/>
    </source>
</evidence>
<feature type="region of interest" description="Disordered" evidence="1">
    <location>
        <begin position="249"/>
        <end position="279"/>
    </location>
</feature>
<proteinExistence type="predicted"/>